<feature type="domain" description="ATPase dynein-related AAA" evidence="1">
    <location>
        <begin position="77"/>
        <end position="228"/>
    </location>
</feature>
<dbReference type="GO" id="GO:0016887">
    <property type="term" value="F:ATP hydrolysis activity"/>
    <property type="evidence" value="ECO:0007669"/>
    <property type="project" value="InterPro"/>
</dbReference>
<dbReference type="Proteomes" id="UP000230304">
    <property type="component" value="Unassembled WGS sequence"/>
</dbReference>
<dbReference type="GO" id="GO:0005524">
    <property type="term" value="F:ATP binding"/>
    <property type="evidence" value="ECO:0007669"/>
    <property type="project" value="InterPro"/>
</dbReference>
<organism evidence="2 3">
    <name type="scientific">Candidatus Nealsonbacteria bacterium CG02_land_8_20_14_3_00_40_11</name>
    <dbReference type="NCBI Taxonomy" id="1974700"/>
    <lineage>
        <taxon>Bacteria</taxon>
        <taxon>Candidatus Nealsoniibacteriota</taxon>
    </lineage>
</organism>
<dbReference type="InterPro" id="IPR011704">
    <property type="entry name" value="ATPase_dyneun-rel_AAA"/>
</dbReference>
<gene>
    <name evidence="2" type="ORF">COS26_01070</name>
</gene>
<evidence type="ECO:0000313" key="2">
    <source>
        <dbReference type="EMBL" id="PIV43133.1"/>
    </source>
</evidence>
<evidence type="ECO:0000259" key="1">
    <source>
        <dbReference type="Pfam" id="PF07728"/>
    </source>
</evidence>
<dbReference type="SUPFAM" id="SSF56436">
    <property type="entry name" value="C-type lectin-like"/>
    <property type="match status" value="1"/>
</dbReference>
<sequence length="661" mass="75111">MEDKNMAERPMFTPNPEEPIAETPEAVSYLGVRLPKAQNAEGIFVPRKKNFTDFIYDEFALKLQRDIAVAFSLDQPLFIEGGTSIGKTRAIREMCSRLGWEVHYANLNYGADEGKLMGKPMPNTQRRTPEDPEYVYWLGKISSGLVPEEGKIKVIVLDEIGAAMPENLITLHEILDAMKNGEPVDLTEWGNGIVQIDPKRVRIVALTNPPGKGYFGRKPIDPALLRRFVYKKAPSELPTQTFSERTQSMFGLRPKVTETPLKEFLLSRDMRLLPEQLQEIPGIKGILDKYAEFHKGAKELVKNRQVGADQPQPFTFDDMEEPRRILDFIMAFYNGDINETFQTALRYYYANKLDSEVDKAKLEELIRHVEYIPPQNVSQRRGFERGTTTLTEARQETPEALMPEGDAWRKVLGENVEIAPLPSVVTPEVRRNLERLGFELRFIPKLDIGTVDDLKKKGVVRHLDELQERYPGWRRYESLSDTERGDHSVGRNLEDRYWRQVKDGDIDHPQLPGVWVAVESMPKLSYGKSYKKTPVSDKMGLSDRFNVSWSDAQAAIQKAKRGILSEAGLPSSLDVRMLETLEWNLLANREGWGATNTYEWTNTEYRRDGESCRVLAGHSVSGGAANVGWARPGGSFVNIGFRLAVVLSPIKRKQCDPLSYF</sequence>
<proteinExistence type="predicted"/>
<dbReference type="EMBL" id="PEUA01000024">
    <property type="protein sequence ID" value="PIV43133.1"/>
    <property type="molecule type" value="Genomic_DNA"/>
</dbReference>
<accession>A0A2M7D855</accession>
<dbReference type="Gene3D" id="3.40.50.300">
    <property type="entry name" value="P-loop containing nucleotide triphosphate hydrolases"/>
    <property type="match status" value="1"/>
</dbReference>
<evidence type="ECO:0000313" key="3">
    <source>
        <dbReference type="Proteomes" id="UP000230304"/>
    </source>
</evidence>
<protein>
    <recommendedName>
        <fullName evidence="1">ATPase dynein-related AAA domain-containing protein</fullName>
    </recommendedName>
</protein>
<comment type="caution">
    <text evidence="2">The sequence shown here is derived from an EMBL/GenBank/DDBJ whole genome shotgun (WGS) entry which is preliminary data.</text>
</comment>
<dbReference type="SUPFAM" id="SSF52540">
    <property type="entry name" value="P-loop containing nucleoside triphosphate hydrolases"/>
    <property type="match status" value="1"/>
</dbReference>
<dbReference type="AlphaFoldDB" id="A0A2M7D855"/>
<reference evidence="3" key="1">
    <citation type="submission" date="2017-09" db="EMBL/GenBank/DDBJ databases">
        <title>Depth-based differentiation of microbial function through sediment-hosted aquifers and enrichment of novel symbionts in the deep terrestrial subsurface.</title>
        <authorList>
            <person name="Probst A.J."/>
            <person name="Ladd B."/>
            <person name="Jarett J.K."/>
            <person name="Geller-Mcgrath D.E."/>
            <person name="Sieber C.M.K."/>
            <person name="Emerson J.B."/>
            <person name="Anantharaman K."/>
            <person name="Thomas B.C."/>
            <person name="Malmstrom R."/>
            <person name="Stieglmeier M."/>
            <person name="Klingl A."/>
            <person name="Woyke T."/>
            <person name="Ryan C.M."/>
            <person name="Banfield J.F."/>
        </authorList>
    </citation>
    <scope>NUCLEOTIDE SEQUENCE [LARGE SCALE GENOMIC DNA]</scope>
</reference>
<dbReference type="InterPro" id="IPR027417">
    <property type="entry name" value="P-loop_NTPase"/>
</dbReference>
<dbReference type="Pfam" id="PF07728">
    <property type="entry name" value="AAA_5"/>
    <property type="match status" value="1"/>
</dbReference>
<name>A0A2M7D855_9BACT</name>
<dbReference type="InterPro" id="IPR016187">
    <property type="entry name" value="CTDL_fold"/>
</dbReference>